<protein>
    <recommendedName>
        <fullName evidence="9">G-protein coupled receptors family 1 profile domain-containing protein</fullName>
    </recommendedName>
</protein>
<evidence type="ECO:0000256" key="2">
    <source>
        <dbReference type="ARBA" id="ARBA00022692"/>
    </source>
</evidence>
<feature type="transmembrane region" description="Helical" evidence="8">
    <location>
        <begin position="304"/>
        <end position="327"/>
    </location>
</feature>
<evidence type="ECO:0000259" key="9">
    <source>
        <dbReference type="PROSITE" id="PS50262"/>
    </source>
</evidence>
<evidence type="ECO:0000256" key="8">
    <source>
        <dbReference type="SAM" id="Phobius"/>
    </source>
</evidence>
<evidence type="ECO:0000313" key="11">
    <source>
        <dbReference type="Proteomes" id="UP001347796"/>
    </source>
</evidence>
<dbReference type="SUPFAM" id="SSF81321">
    <property type="entry name" value="Family A G protein-coupled receptor-like"/>
    <property type="match status" value="1"/>
</dbReference>
<dbReference type="AlphaFoldDB" id="A0AAN8JVN1"/>
<keyword evidence="2 8" id="KW-0812">Transmembrane</keyword>
<dbReference type="PANTHER" id="PTHR24243:SF233">
    <property type="entry name" value="THYROTROPIN-RELEASING HORMONE RECEPTOR"/>
    <property type="match status" value="1"/>
</dbReference>
<comment type="caution">
    <text evidence="10">The sequence shown here is derived from an EMBL/GenBank/DDBJ whole genome shotgun (WGS) entry which is preliminary data.</text>
</comment>
<gene>
    <name evidence="10" type="ORF">SNE40_008489</name>
</gene>
<accession>A0AAN8JVN1</accession>
<dbReference type="EMBL" id="JAZGQO010000006">
    <property type="protein sequence ID" value="KAK6186452.1"/>
    <property type="molecule type" value="Genomic_DNA"/>
</dbReference>
<comment type="subcellular location">
    <subcellularLocation>
        <location evidence="1">Membrane</location>
        <topology evidence="1">Multi-pass membrane protein</topology>
    </subcellularLocation>
</comment>
<organism evidence="10 11">
    <name type="scientific">Patella caerulea</name>
    <name type="common">Rayed Mediterranean limpet</name>
    <dbReference type="NCBI Taxonomy" id="87958"/>
    <lineage>
        <taxon>Eukaryota</taxon>
        <taxon>Metazoa</taxon>
        <taxon>Spiralia</taxon>
        <taxon>Lophotrochozoa</taxon>
        <taxon>Mollusca</taxon>
        <taxon>Gastropoda</taxon>
        <taxon>Patellogastropoda</taxon>
        <taxon>Patelloidea</taxon>
        <taxon>Patellidae</taxon>
        <taxon>Patella</taxon>
    </lineage>
</organism>
<proteinExistence type="predicted"/>
<reference evidence="10 11" key="1">
    <citation type="submission" date="2024-01" db="EMBL/GenBank/DDBJ databases">
        <title>The genome of the rayed Mediterranean limpet Patella caerulea (Linnaeus, 1758).</title>
        <authorList>
            <person name="Anh-Thu Weber A."/>
            <person name="Halstead-Nussloch G."/>
        </authorList>
    </citation>
    <scope>NUCLEOTIDE SEQUENCE [LARGE SCALE GENOMIC DNA]</scope>
    <source>
        <strain evidence="10">AATW-2023a</strain>
        <tissue evidence="10">Whole specimen</tissue>
    </source>
</reference>
<dbReference type="PROSITE" id="PS50262">
    <property type="entry name" value="G_PROTEIN_RECEP_F1_2"/>
    <property type="match status" value="1"/>
</dbReference>
<feature type="domain" description="G-protein coupled receptors family 1 profile" evidence="9">
    <location>
        <begin position="96"/>
        <end position="363"/>
    </location>
</feature>
<dbReference type="PANTHER" id="PTHR24243">
    <property type="entry name" value="G-PROTEIN COUPLED RECEPTOR"/>
    <property type="match status" value="1"/>
</dbReference>
<dbReference type="GO" id="GO:0005886">
    <property type="term" value="C:plasma membrane"/>
    <property type="evidence" value="ECO:0007669"/>
    <property type="project" value="TreeGrafter"/>
</dbReference>
<keyword evidence="7" id="KW-0807">Transducer</keyword>
<dbReference type="Gene3D" id="1.20.1070.10">
    <property type="entry name" value="Rhodopsin 7-helix transmembrane proteins"/>
    <property type="match status" value="1"/>
</dbReference>
<dbReference type="GO" id="GO:0004930">
    <property type="term" value="F:G protein-coupled receptor activity"/>
    <property type="evidence" value="ECO:0007669"/>
    <property type="project" value="UniProtKB-KW"/>
</dbReference>
<keyword evidence="11" id="KW-1185">Reference proteome</keyword>
<dbReference type="InterPro" id="IPR000276">
    <property type="entry name" value="GPCR_Rhodpsn"/>
</dbReference>
<evidence type="ECO:0000256" key="1">
    <source>
        <dbReference type="ARBA" id="ARBA00004141"/>
    </source>
</evidence>
<dbReference type="InterPro" id="IPR017452">
    <property type="entry name" value="GPCR_Rhodpsn_7TM"/>
</dbReference>
<evidence type="ECO:0000256" key="6">
    <source>
        <dbReference type="ARBA" id="ARBA00023170"/>
    </source>
</evidence>
<sequence>MASINFSVTPLFEMSTDDWNSTNNESVWPLFEMSTVELNSANNDSVWSEATTRLTDQSSVDQGLVSPESYFSFLDNSRYFMYSLTFLAFLFCGFGVVIYSTKRMRSPTSIYLLAVNLTELANVVINMVTETTGITYGDKASYSLIHQSIYFYLNVYLGTSVRRTTFWLSCLLSAERCIAVCYPLKFKYFKLVRYPVVTAITVTLSSVLFHIFVPLKYFLSPFPSKNSNATLWKLQPTESFVRDRAAYEAMSIASKVLFVVLPLLGCLIFNFIIVVALRVHTKTRVAMTGSVGIKANNNDRKTTITVLASTFVLVIMALPSNITSFIANVAEELQMKELYFFLVFRRIGTLCELVSNCVGFIVYMTLSAEFRKTFSHIFCSCRSK</sequence>
<evidence type="ECO:0000256" key="7">
    <source>
        <dbReference type="ARBA" id="ARBA00023224"/>
    </source>
</evidence>
<keyword evidence="5 8" id="KW-0472">Membrane</keyword>
<keyword evidence="3 8" id="KW-1133">Transmembrane helix</keyword>
<evidence type="ECO:0000256" key="4">
    <source>
        <dbReference type="ARBA" id="ARBA00023040"/>
    </source>
</evidence>
<keyword evidence="4" id="KW-0297">G-protein coupled receptor</keyword>
<feature type="transmembrane region" description="Helical" evidence="8">
    <location>
        <begin position="191"/>
        <end position="213"/>
    </location>
</feature>
<dbReference type="Proteomes" id="UP001347796">
    <property type="component" value="Unassembled WGS sequence"/>
</dbReference>
<feature type="transmembrane region" description="Helical" evidence="8">
    <location>
        <begin position="79"/>
        <end position="98"/>
    </location>
</feature>
<evidence type="ECO:0000256" key="5">
    <source>
        <dbReference type="ARBA" id="ARBA00023136"/>
    </source>
</evidence>
<feature type="transmembrane region" description="Helical" evidence="8">
    <location>
        <begin position="347"/>
        <end position="366"/>
    </location>
</feature>
<dbReference type="Pfam" id="PF00001">
    <property type="entry name" value="7tm_1"/>
    <property type="match status" value="1"/>
</dbReference>
<name>A0AAN8JVN1_PATCE</name>
<evidence type="ECO:0000256" key="3">
    <source>
        <dbReference type="ARBA" id="ARBA00022989"/>
    </source>
</evidence>
<keyword evidence="6" id="KW-0675">Receptor</keyword>
<evidence type="ECO:0000313" key="10">
    <source>
        <dbReference type="EMBL" id="KAK6186452.1"/>
    </source>
</evidence>
<feature type="transmembrane region" description="Helical" evidence="8">
    <location>
        <begin position="256"/>
        <end position="277"/>
    </location>
</feature>